<dbReference type="HOGENOM" id="CLU_2394906_0_0_7"/>
<evidence type="ECO:0000313" key="2">
    <source>
        <dbReference type="EMBL" id="ADK86614.1"/>
    </source>
</evidence>
<protein>
    <submittedName>
        <fullName evidence="2">Uncharacterized protein</fullName>
    </submittedName>
</protein>
<keyword evidence="3" id="KW-1185">Reference proteome</keyword>
<gene>
    <name evidence="2" type="ordered locus">Deba_3261</name>
</gene>
<reference evidence="2 3" key="1">
    <citation type="journal article" date="2010" name="Stand. Genomic Sci.">
        <title>Complete genome sequence of Desulfarculus baarsii type strain (2st14).</title>
        <authorList>
            <person name="Sun H."/>
            <person name="Spring S."/>
            <person name="Lapidus A."/>
            <person name="Davenport K."/>
            <person name="Del Rio T.G."/>
            <person name="Tice H."/>
            <person name="Nolan M."/>
            <person name="Copeland A."/>
            <person name="Cheng J.F."/>
            <person name="Lucas S."/>
            <person name="Tapia R."/>
            <person name="Goodwin L."/>
            <person name="Pitluck S."/>
            <person name="Ivanova N."/>
            <person name="Pagani I."/>
            <person name="Mavromatis K."/>
            <person name="Ovchinnikova G."/>
            <person name="Pati A."/>
            <person name="Chen A."/>
            <person name="Palaniappan K."/>
            <person name="Hauser L."/>
            <person name="Chang Y.J."/>
            <person name="Jeffries C.D."/>
            <person name="Detter J.C."/>
            <person name="Han C."/>
            <person name="Rohde M."/>
            <person name="Brambilla E."/>
            <person name="Goker M."/>
            <person name="Woyke T."/>
            <person name="Bristow J."/>
            <person name="Eisen J.A."/>
            <person name="Markowitz V."/>
            <person name="Hugenholtz P."/>
            <person name="Kyrpides N.C."/>
            <person name="Klenk H.P."/>
            <person name="Land M."/>
        </authorList>
    </citation>
    <scope>NUCLEOTIDE SEQUENCE [LARGE SCALE GENOMIC DNA]</scope>
    <source>
        <strain evidence="3">ATCC 33931 / DSM 2075 / LMG 7858 / VKM B-1802 / 2st14</strain>
    </source>
</reference>
<dbReference type="RefSeq" id="WP_013260050.1">
    <property type="nucleotide sequence ID" value="NC_014365.1"/>
</dbReference>
<evidence type="ECO:0000313" key="3">
    <source>
        <dbReference type="Proteomes" id="UP000009047"/>
    </source>
</evidence>
<sequence length="93" mass="10141">MFELVQVVVWLGYGLYLFIAGGVPIVSLKGGLFFLLGPIVVGYVLAVPIEVTLLRILDLFPRQSASFFPLHVLSAACIGLALTHLGFWLINLI</sequence>
<dbReference type="AlphaFoldDB" id="E1QM29"/>
<keyword evidence="1" id="KW-0472">Membrane</keyword>
<dbReference type="KEGG" id="dbr:Deba_3261"/>
<keyword evidence="1" id="KW-1133">Transmembrane helix</keyword>
<dbReference type="EMBL" id="CP002085">
    <property type="protein sequence ID" value="ADK86614.1"/>
    <property type="molecule type" value="Genomic_DNA"/>
</dbReference>
<accession>E1QM29</accession>
<evidence type="ECO:0000256" key="1">
    <source>
        <dbReference type="SAM" id="Phobius"/>
    </source>
</evidence>
<dbReference type="Proteomes" id="UP000009047">
    <property type="component" value="Chromosome"/>
</dbReference>
<name>E1QM29_DESB2</name>
<keyword evidence="1" id="KW-0812">Transmembrane</keyword>
<feature type="transmembrane region" description="Helical" evidence="1">
    <location>
        <begin position="32"/>
        <end position="56"/>
    </location>
</feature>
<organism evidence="2 3">
    <name type="scientific">Desulfarculus baarsii (strain ATCC 33931 / DSM 2075 / LMG 7858 / VKM B-1802 / 2st14)</name>
    <dbReference type="NCBI Taxonomy" id="644282"/>
    <lineage>
        <taxon>Bacteria</taxon>
        <taxon>Pseudomonadati</taxon>
        <taxon>Thermodesulfobacteriota</taxon>
        <taxon>Desulfarculia</taxon>
        <taxon>Desulfarculales</taxon>
        <taxon>Desulfarculaceae</taxon>
        <taxon>Desulfarculus</taxon>
    </lineage>
</organism>
<feature type="transmembrane region" description="Helical" evidence="1">
    <location>
        <begin position="68"/>
        <end position="90"/>
    </location>
</feature>
<dbReference type="STRING" id="644282.Deba_3261"/>
<proteinExistence type="predicted"/>
<feature type="transmembrane region" description="Helical" evidence="1">
    <location>
        <begin position="7"/>
        <end position="26"/>
    </location>
</feature>